<dbReference type="RefSeq" id="WP_207183800.1">
    <property type="nucleotide sequence ID" value="NZ_AP024146.1"/>
</dbReference>
<keyword evidence="2" id="KW-0614">Plasmid</keyword>
<reference evidence="2" key="1">
    <citation type="submission" date="2020-11" db="EMBL/GenBank/DDBJ databases">
        <title>Complete genome sequence of a novel pathogenic Methylobacterium strain isolated from rice in Vietnam.</title>
        <authorList>
            <person name="Lai K."/>
            <person name="Okazaki S."/>
            <person name="Higashi K."/>
            <person name="Mori H."/>
            <person name="Toyoda A."/>
            <person name="Kurokawa K."/>
        </authorList>
    </citation>
    <scope>NUCLEOTIDE SEQUENCE</scope>
    <source>
        <strain evidence="2">VL1</strain>
        <plasmid evidence="2">pVL1_1</plasmid>
    </source>
</reference>
<dbReference type="Proteomes" id="UP000663508">
    <property type="component" value="Plasmid pVL1_1"/>
</dbReference>
<name>A0A8H9CA03_9HYPH</name>
<evidence type="ECO:0000313" key="2">
    <source>
        <dbReference type="EMBL" id="BCM87621.1"/>
    </source>
</evidence>
<evidence type="ECO:0000313" key="3">
    <source>
        <dbReference type="Proteomes" id="UP000663508"/>
    </source>
</evidence>
<protein>
    <submittedName>
        <fullName evidence="2">Uncharacterized protein</fullName>
    </submittedName>
</protein>
<feature type="chain" id="PRO_5034980006" evidence="1">
    <location>
        <begin position="23"/>
        <end position="133"/>
    </location>
</feature>
<accession>A0A8H9CA03</accession>
<dbReference type="EMBL" id="AP024146">
    <property type="protein sequence ID" value="BCM87621.1"/>
    <property type="molecule type" value="Genomic_DNA"/>
</dbReference>
<geneLocation type="plasmid" evidence="2 3">
    <name>pVL1_1</name>
</geneLocation>
<feature type="signal peptide" evidence="1">
    <location>
        <begin position="1"/>
        <end position="22"/>
    </location>
</feature>
<dbReference type="AlphaFoldDB" id="A0A8H9CA03"/>
<proteinExistence type="predicted"/>
<keyword evidence="1" id="KW-0732">Signal</keyword>
<gene>
    <name evidence="2" type="ORF">mvi_60820</name>
</gene>
<evidence type="ECO:0000256" key="1">
    <source>
        <dbReference type="SAM" id="SignalP"/>
    </source>
</evidence>
<dbReference type="KEGG" id="mind:mvi_60820"/>
<organism evidence="2 3">
    <name type="scientific">Methylobacterium indicum</name>
    <dbReference type="NCBI Taxonomy" id="1775910"/>
    <lineage>
        <taxon>Bacteria</taxon>
        <taxon>Pseudomonadati</taxon>
        <taxon>Pseudomonadota</taxon>
        <taxon>Alphaproteobacteria</taxon>
        <taxon>Hyphomicrobiales</taxon>
        <taxon>Methylobacteriaceae</taxon>
        <taxon>Methylobacterium</taxon>
    </lineage>
</organism>
<sequence>MIGRVTLLSSALILAIVGSAEAQKLALPVGVWGHDGPKGPDCKKPFLKIEKKRIIQRFDEGEGRCVVKSLKPRGKYIAVKTKCDWDKGVPMQLREGADEADVDAFSIKIINKTKILFNNTDFGLCLHNAGSDR</sequence>